<dbReference type="GO" id="GO:0004519">
    <property type="term" value="F:endonuclease activity"/>
    <property type="evidence" value="ECO:0007669"/>
    <property type="project" value="UniProtKB-KW"/>
</dbReference>
<evidence type="ECO:0000313" key="2">
    <source>
        <dbReference type="EMBL" id="MBF7807464.1"/>
    </source>
</evidence>
<protein>
    <submittedName>
        <fullName evidence="2">HNH endonuclease</fullName>
    </submittedName>
</protein>
<sequence length="141" mass="16638">MDINSLKDLGTTEKEQLVKSRIGQGKLKELLIKKDCKCKICGLNDERFLIASHIQRWAESNDNERRDTNNAFLLCSDHDWLFDKFYISFDDAGNISLNDSLDKVIYENLKISKDLNNISLNSENKKYMKWHRKEFYKKNNI</sequence>
<keyword evidence="2" id="KW-0255">Endonuclease</keyword>
<organism evidence="2 3">
    <name type="scientific">Clostridium beijerinckii</name>
    <name type="common">Clostridium MP</name>
    <dbReference type="NCBI Taxonomy" id="1520"/>
    <lineage>
        <taxon>Bacteria</taxon>
        <taxon>Bacillati</taxon>
        <taxon>Bacillota</taxon>
        <taxon>Clostridia</taxon>
        <taxon>Eubacteriales</taxon>
        <taxon>Clostridiaceae</taxon>
        <taxon>Clostridium</taxon>
    </lineage>
</organism>
<dbReference type="Proteomes" id="UP000631418">
    <property type="component" value="Unassembled WGS sequence"/>
</dbReference>
<dbReference type="AlphaFoldDB" id="A0AAE2RPW0"/>
<gene>
    <name evidence="2" type="ORF">IS491_01790</name>
</gene>
<dbReference type="Pfam" id="PF13391">
    <property type="entry name" value="HNH_2"/>
    <property type="match status" value="1"/>
</dbReference>
<keyword evidence="2" id="KW-0540">Nuclease</keyword>
<reference evidence="2" key="1">
    <citation type="submission" date="2020-11" db="EMBL/GenBank/DDBJ databases">
        <authorList>
            <person name="Thieme N."/>
            <person name="Liebl W."/>
            <person name="Zverlov V."/>
        </authorList>
    </citation>
    <scope>NUCLEOTIDE SEQUENCE</scope>
    <source>
        <strain evidence="2">NT08</strain>
    </source>
</reference>
<keyword evidence="2" id="KW-0378">Hydrolase</keyword>
<feature type="domain" description="HNH nuclease" evidence="1">
    <location>
        <begin position="38"/>
        <end position="90"/>
    </location>
</feature>
<comment type="caution">
    <text evidence="2">The sequence shown here is derived from an EMBL/GenBank/DDBJ whole genome shotgun (WGS) entry which is preliminary data.</text>
</comment>
<proteinExistence type="predicted"/>
<evidence type="ECO:0000313" key="3">
    <source>
        <dbReference type="Proteomes" id="UP000631418"/>
    </source>
</evidence>
<dbReference type="InterPro" id="IPR003615">
    <property type="entry name" value="HNH_nuc"/>
</dbReference>
<evidence type="ECO:0000259" key="1">
    <source>
        <dbReference type="Pfam" id="PF13391"/>
    </source>
</evidence>
<dbReference type="EMBL" id="JADOEF010000001">
    <property type="protein sequence ID" value="MBF7807464.1"/>
    <property type="molecule type" value="Genomic_DNA"/>
</dbReference>
<name>A0AAE2RPW0_CLOBE</name>
<accession>A0AAE2RPW0</accession>